<name>A0A2I0ILK0_PUNGR</name>
<reference evidence="2 3" key="1">
    <citation type="submission" date="2017-11" db="EMBL/GenBank/DDBJ databases">
        <title>De-novo sequencing of pomegranate (Punica granatum L.) genome.</title>
        <authorList>
            <person name="Akparov Z."/>
            <person name="Amiraslanov A."/>
            <person name="Hajiyeva S."/>
            <person name="Abbasov M."/>
            <person name="Kaur K."/>
            <person name="Hamwieh A."/>
            <person name="Solovyev V."/>
            <person name="Salamov A."/>
            <person name="Braich B."/>
            <person name="Kosarev P."/>
            <person name="Mahmoud A."/>
            <person name="Hajiyev E."/>
            <person name="Babayeva S."/>
            <person name="Izzatullayeva V."/>
            <person name="Mammadov A."/>
            <person name="Mammadov A."/>
            <person name="Sharifova S."/>
            <person name="Ojaghi J."/>
            <person name="Eynullazada K."/>
            <person name="Bayramov B."/>
            <person name="Abdulazimova A."/>
            <person name="Shahmuradov I."/>
        </authorList>
    </citation>
    <scope>NUCLEOTIDE SEQUENCE [LARGE SCALE GENOMIC DNA]</scope>
    <source>
        <strain evidence="3">cv. AG2017</strain>
        <tissue evidence="2">Leaf</tissue>
    </source>
</reference>
<organism evidence="2 3">
    <name type="scientific">Punica granatum</name>
    <name type="common">Pomegranate</name>
    <dbReference type="NCBI Taxonomy" id="22663"/>
    <lineage>
        <taxon>Eukaryota</taxon>
        <taxon>Viridiplantae</taxon>
        <taxon>Streptophyta</taxon>
        <taxon>Embryophyta</taxon>
        <taxon>Tracheophyta</taxon>
        <taxon>Spermatophyta</taxon>
        <taxon>Magnoliopsida</taxon>
        <taxon>eudicotyledons</taxon>
        <taxon>Gunneridae</taxon>
        <taxon>Pentapetalae</taxon>
        <taxon>rosids</taxon>
        <taxon>malvids</taxon>
        <taxon>Myrtales</taxon>
        <taxon>Lythraceae</taxon>
        <taxon>Punica</taxon>
    </lineage>
</organism>
<dbReference type="AlphaFoldDB" id="A0A2I0ILK0"/>
<comment type="caution">
    <text evidence="2">The sequence shown here is derived from an EMBL/GenBank/DDBJ whole genome shotgun (WGS) entry which is preliminary data.</text>
</comment>
<sequence>METHWRTGWQRRIPVIRNCSRWLNLLGAAPRFNCVPPFPVITITACKRFLEDLLPETIAEAAEAAETGDEGDPIAKASDEDGDGREGEAKMEGLIRSLRPLEWEPKYTLDGGGLCAC</sequence>
<evidence type="ECO:0000313" key="2">
    <source>
        <dbReference type="EMBL" id="PKI44623.1"/>
    </source>
</evidence>
<feature type="region of interest" description="Disordered" evidence="1">
    <location>
        <begin position="61"/>
        <end position="91"/>
    </location>
</feature>
<dbReference type="EMBL" id="PGOL01002859">
    <property type="protein sequence ID" value="PKI44623.1"/>
    <property type="molecule type" value="Genomic_DNA"/>
</dbReference>
<proteinExistence type="predicted"/>
<keyword evidence="3" id="KW-1185">Reference proteome</keyword>
<gene>
    <name evidence="2" type="ORF">CRG98_034978</name>
</gene>
<accession>A0A2I0ILK0</accession>
<protein>
    <submittedName>
        <fullName evidence="2">Uncharacterized protein</fullName>
    </submittedName>
</protein>
<dbReference type="Proteomes" id="UP000233551">
    <property type="component" value="Unassembled WGS sequence"/>
</dbReference>
<evidence type="ECO:0000313" key="3">
    <source>
        <dbReference type="Proteomes" id="UP000233551"/>
    </source>
</evidence>
<evidence type="ECO:0000256" key="1">
    <source>
        <dbReference type="SAM" id="MobiDB-lite"/>
    </source>
</evidence>